<proteinExistence type="predicted"/>
<evidence type="ECO:0000313" key="1">
    <source>
        <dbReference type="EMBL" id="CAD7409278.1"/>
    </source>
</evidence>
<reference evidence="1" key="1">
    <citation type="submission" date="2020-11" db="EMBL/GenBank/DDBJ databases">
        <authorList>
            <person name="Tran Van P."/>
        </authorList>
    </citation>
    <scope>NUCLEOTIDE SEQUENCE</scope>
</reference>
<sequence>MTSPGKTHCHIEEEGCGIIQGHDLFLSLLVLSSRQTDGSLVKPPNWWQSCQAAKLTAGESSGKTHCPIEWEGCGIIQGRDIFLSCRAAKLVTVIRENPFQHRRPEINLYDIEG</sequence>
<name>A0A7R9D9Z8_TIMPO</name>
<gene>
    <name evidence="1" type="ORF">TPSB3V08_LOCUS6757</name>
</gene>
<protein>
    <submittedName>
        <fullName evidence="1">Uncharacterized protein</fullName>
    </submittedName>
</protein>
<organism evidence="1">
    <name type="scientific">Timema poppense</name>
    <name type="common">Walking stick</name>
    <dbReference type="NCBI Taxonomy" id="170557"/>
    <lineage>
        <taxon>Eukaryota</taxon>
        <taxon>Metazoa</taxon>
        <taxon>Ecdysozoa</taxon>
        <taxon>Arthropoda</taxon>
        <taxon>Hexapoda</taxon>
        <taxon>Insecta</taxon>
        <taxon>Pterygota</taxon>
        <taxon>Neoptera</taxon>
        <taxon>Polyneoptera</taxon>
        <taxon>Phasmatodea</taxon>
        <taxon>Timematodea</taxon>
        <taxon>Timematoidea</taxon>
        <taxon>Timematidae</taxon>
        <taxon>Timema</taxon>
    </lineage>
</organism>
<accession>A0A7R9D9Z8</accession>
<dbReference type="EMBL" id="OD004092">
    <property type="protein sequence ID" value="CAD7409278.1"/>
    <property type="molecule type" value="Genomic_DNA"/>
</dbReference>
<dbReference type="AlphaFoldDB" id="A0A7R9D9Z8"/>